<evidence type="ECO:0000313" key="2">
    <source>
        <dbReference type="EMBL" id="KAL1629681.1"/>
    </source>
</evidence>
<evidence type="ECO:0000313" key="3">
    <source>
        <dbReference type="Proteomes" id="UP001521116"/>
    </source>
</evidence>
<comment type="caution">
    <text evidence="2">The sequence shown here is derived from an EMBL/GenBank/DDBJ whole genome shotgun (WGS) entry which is preliminary data.</text>
</comment>
<evidence type="ECO:0000256" key="1">
    <source>
        <dbReference type="SAM" id="MobiDB-lite"/>
    </source>
</evidence>
<dbReference type="EMBL" id="JAJVDC020000053">
    <property type="protein sequence ID" value="KAL1629681.1"/>
    <property type="molecule type" value="Genomic_DNA"/>
</dbReference>
<feature type="region of interest" description="Disordered" evidence="1">
    <location>
        <begin position="64"/>
        <end position="90"/>
    </location>
</feature>
<organism evidence="2 3">
    <name type="scientific">Neofusicoccum ribis</name>
    <dbReference type="NCBI Taxonomy" id="45134"/>
    <lineage>
        <taxon>Eukaryota</taxon>
        <taxon>Fungi</taxon>
        <taxon>Dikarya</taxon>
        <taxon>Ascomycota</taxon>
        <taxon>Pezizomycotina</taxon>
        <taxon>Dothideomycetes</taxon>
        <taxon>Dothideomycetes incertae sedis</taxon>
        <taxon>Botryosphaeriales</taxon>
        <taxon>Botryosphaeriaceae</taxon>
        <taxon>Neofusicoccum</taxon>
    </lineage>
</organism>
<gene>
    <name evidence="2" type="ORF">SLS56_005335</name>
</gene>
<sequence length="214" mass="21887">MGGPAKPSLSITYTFKHSAQLSAARHAFLAARASGASPATQHAAARAAAGAALAALAGGVKVRDAETSSEDEGAAEPVDSVLDGEEKGEERLPTAAELEREHAARGVAALGVQQLRDEIVRKCAVRERLWAGNEVLAARVRKVEERGGGGAARAMAGGALGGEEQARDEMELDGELLALADGVTLSAAGSEEQVGGQDEEDDAEGAEGDEMDMD</sequence>
<keyword evidence="3" id="KW-1185">Reference proteome</keyword>
<dbReference type="Proteomes" id="UP001521116">
    <property type="component" value="Unassembled WGS sequence"/>
</dbReference>
<proteinExistence type="predicted"/>
<accession>A0ABR3STW4</accession>
<feature type="region of interest" description="Disordered" evidence="1">
    <location>
        <begin position="183"/>
        <end position="214"/>
    </location>
</feature>
<name>A0ABR3STW4_9PEZI</name>
<reference evidence="2 3" key="1">
    <citation type="submission" date="2024-02" db="EMBL/GenBank/DDBJ databases">
        <title>De novo assembly and annotation of 12 fungi associated with fruit tree decline syndrome in Ontario, Canada.</title>
        <authorList>
            <person name="Sulman M."/>
            <person name="Ellouze W."/>
            <person name="Ilyukhin E."/>
        </authorList>
    </citation>
    <scope>NUCLEOTIDE SEQUENCE [LARGE SCALE GENOMIC DNA]</scope>
    <source>
        <strain evidence="2 3">M1-105</strain>
    </source>
</reference>
<feature type="compositionally biased region" description="Acidic residues" evidence="1">
    <location>
        <begin position="197"/>
        <end position="214"/>
    </location>
</feature>
<protein>
    <submittedName>
        <fullName evidence="2">Uncharacterized protein</fullName>
    </submittedName>
</protein>